<evidence type="ECO:0000313" key="1">
    <source>
        <dbReference type="EMBL" id="KAK4524044.1"/>
    </source>
</evidence>
<accession>A0AAV9I9T8</accession>
<dbReference type="Gene3D" id="3.90.1170.40">
    <property type="entry name" value="Molybdopterin biosynthesis MoaE subunit"/>
    <property type="match status" value="1"/>
</dbReference>
<proteinExistence type="predicted"/>
<organism evidence="1 2">
    <name type="scientific">Galdieria yellowstonensis</name>
    <dbReference type="NCBI Taxonomy" id="3028027"/>
    <lineage>
        <taxon>Eukaryota</taxon>
        <taxon>Rhodophyta</taxon>
        <taxon>Bangiophyceae</taxon>
        <taxon>Galdieriales</taxon>
        <taxon>Galdieriaceae</taxon>
        <taxon>Galdieria</taxon>
    </lineage>
</organism>
<dbReference type="PANTHER" id="PTHR23404">
    <property type="entry name" value="MOLYBDOPTERIN SYNTHASE RELATED"/>
    <property type="match status" value="1"/>
</dbReference>
<name>A0AAV9I9T8_9RHOD</name>
<dbReference type="Pfam" id="PF02391">
    <property type="entry name" value="MoaE"/>
    <property type="match status" value="1"/>
</dbReference>
<dbReference type="InterPro" id="IPR036563">
    <property type="entry name" value="MoaE_sf"/>
</dbReference>
<protein>
    <recommendedName>
        <fullName evidence="3">Molybdopterin synthase catalytic subunit</fullName>
    </recommendedName>
</protein>
<dbReference type="AlphaFoldDB" id="A0AAV9I9T8"/>
<gene>
    <name evidence="1" type="ORF">GAYE_SCF01G1943</name>
</gene>
<keyword evidence="2" id="KW-1185">Reference proteome</keyword>
<dbReference type="InterPro" id="IPR003448">
    <property type="entry name" value="Mopterin_biosynth_MoaE"/>
</dbReference>
<sequence>MEHSFISGDGRRVFILTSGCLSLEKVTGSVSALESGAIASFCGITRKYNQGKEVKFLEYESYSEMALSELRKLGDEISNRWSVEGISIWHRLGRVNVGEISVVIAVSAVHRKEALEACHFAIDQLKARVPIWKKEYFVAHEPEWRENLEFQSCCQQRE</sequence>
<evidence type="ECO:0000313" key="2">
    <source>
        <dbReference type="Proteomes" id="UP001300502"/>
    </source>
</evidence>
<dbReference type="GO" id="GO:0006777">
    <property type="term" value="P:Mo-molybdopterin cofactor biosynthetic process"/>
    <property type="evidence" value="ECO:0007669"/>
    <property type="project" value="InterPro"/>
</dbReference>
<dbReference type="SUPFAM" id="SSF54690">
    <property type="entry name" value="Molybdopterin synthase subunit MoaE"/>
    <property type="match status" value="1"/>
</dbReference>
<reference evidence="1 2" key="1">
    <citation type="submission" date="2022-07" db="EMBL/GenBank/DDBJ databases">
        <title>Genome-wide signatures of adaptation to extreme environments.</title>
        <authorList>
            <person name="Cho C.H."/>
            <person name="Yoon H.S."/>
        </authorList>
    </citation>
    <scope>NUCLEOTIDE SEQUENCE [LARGE SCALE GENOMIC DNA]</scope>
    <source>
        <strain evidence="1 2">108.79 E11</strain>
    </source>
</reference>
<evidence type="ECO:0008006" key="3">
    <source>
        <dbReference type="Google" id="ProtNLM"/>
    </source>
</evidence>
<dbReference type="EMBL" id="JANCYU010000021">
    <property type="protein sequence ID" value="KAK4524044.1"/>
    <property type="molecule type" value="Genomic_DNA"/>
</dbReference>
<dbReference type="CDD" id="cd00756">
    <property type="entry name" value="MoaE"/>
    <property type="match status" value="1"/>
</dbReference>
<dbReference type="Proteomes" id="UP001300502">
    <property type="component" value="Unassembled WGS sequence"/>
</dbReference>
<comment type="caution">
    <text evidence="1">The sequence shown here is derived from an EMBL/GenBank/DDBJ whole genome shotgun (WGS) entry which is preliminary data.</text>
</comment>